<feature type="signal peptide" evidence="1">
    <location>
        <begin position="1"/>
        <end position="22"/>
    </location>
</feature>
<dbReference type="InterPro" id="IPR012334">
    <property type="entry name" value="Pectin_lyas_fold"/>
</dbReference>
<dbReference type="SUPFAM" id="SSF51126">
    <property type="entry name" value="Pectin lyase-like"/>
    <property type="match status" value="1"/>
</dbReference>
<dbReference type="Gene3D" id="2.160.20.10">
    <property type="entry name" value="Single-stranded right-handed beta-helix, Pectin lyase-like"/>
    <property type="match status" value="1"/>
</dbReference>
<evidence type="ECO:0000313" key="3">
    <source>
        <dbReference type="EMBL" id="SDN28735.1"/>
    </source>
</evidence>
<dbReference type="EMBL" id="LT629701">
    <property type="protein sequence ID" value="SDN28735.1"/>
    <property type="molecule type" value="Genomic_DNA"/>
</dbReference>
<evidence type="ECO:0000256" key="1">
    <source>
        <dbReference type="SAM" id="SignalP"/>
    </source>
</evidence>
<sequence>MRLPAAALALALPLASMAPASAAPLFTVHMAPGAPAHNDGLTARTPVGSLARVQEVLRRHRPKSDVEVRIEQGVYRSAGMQDWRFYIPGHTISFMPADYEQGTGLPPGGRPVFRNVAGHPGGFWFQARLPKDRTDPLHNGGDSGLRFYYLQVEEYSAGAISIFGDSERDVSDESHDPPLRVRGSQGLNGNLLFGMMLRNLGDKHAPGAPFGYGAVVLTNSSGNRIENNTFDRVENTDPHAGYVHGTYVTHFSSSNVIVRNRFEWISGDPIKVRNASSYNVFEHNTFDRTGRTAHYADEFCDLDCARKNKIDRQCASFHNRLFRNKLGRSHTGDAALPAWLLTPAGLTNAGGAPCSIPAGDVRLRTGSNTS</sequence>
<protein>
    <submittedName>
        <fullName evidence="3">Right handed beta helix region</fullName>
    </submittedName>
</protein>
<dbReference type="InterPro" id="IPR039448">
    <property type="entry name" value="Beta_helix"/>
</dbReference>
<proteinExistence type="predicted"/>
<organism evidence="3 4">
    <name type="scientific">Allokutzneria albata</name>
    <name type="common">Kibdelosporangium albatum</name>
    <dbReference type="NCBI Taxonomy" id="211114"/>
    <lineage>
        <taxon>Bacteria</taxon>
        <taxon>Bacillati</taxon>
        <taxon>Actinomycetota</taxon>
        <taxon>Actinomycetes</taxon>
        <taxon>Pseudonocardiales</taxon>
        <taxon>Pseudonocardiaceae</taxon>
        <taxon>Allokutzneria</taxon>
    </lineage>
</organism>
<evidence type="ECO:0000313" key="4">
    <source>
        <dbReference type="Proteomes" id="UP000183376"/>
    </source>
</evidence>
<keyword evidence="4" id="KW-1185">Reference proteome</keyword>
<dbReference type="InterPro" id="IPR011050">
    <property type="entry name" value="Pectin_lyase_fold/virulence"/>
</dbReference>
<evidence type="ECO:0000259" key="2">
    <source>
        <dbReference type="Pfam" id="PF13229"/>
    </source>
</evidence>
<dbReference type="RefSeq" id="WP_030427999.1">
    <property type="nucleotide sequence ID" value="NZ_JOEF01000003.1"/>
</dbReference>
<name>A0A1H0A5K0_ALLAB</name>
<dbReference type="OrthoDB" id="3465763at2"/>
<accession>A0A1H0A5K0</accession>
<dbReference type="Pfam" id="PF13229">
    <property type="entry name" value="Beta_helix"/>
    <property type="match status" value="1"/>
</dbReference>
<feature type="domain" description="Right handed beta helix" evidence="2">
    <location>
        <begin position="213"/>
        <end position="290"/>
    </location>
</feature>
<dbReference type="AlphaFoldDB" id="A0A1H0A5K0"/>
<gene>
    <name evidence="3" type="ORF">SAMN04489726_5888</name>
</gene>
<keyword evidence="1" id="KW-0732">Signal</keyword>
<feature type="chain" id="PRO_5009246701" evidence="1">
    <location>
        <begin position="23"/>
        <end position="370"/>
    </location>
</feature>
<dbReference type="Proteomes" id="UP000183376">
    <property type="component" value="Chromosome I"/>
</dbReference>
<dbReference type="eggNOG" id="ENOG5032YH1">
    <property type="taxonomic scope" value="Bacteria"/>
</dbReference>
<dbReference type="STRING" id="211114.SAMN04489726_5888"/>
<reference evidence="3 4" key="1">
    <citation type="submission" date="2016-10" db="EMBL/GenBank/DDBJ databases">
        <authorList>
            <person name="de Groot N.N."/>
        </authorList>
    </citation>
    <scope>NUCLEOTIDE SEQUENCE [LARGE SCALE GENOMIC DNA]</scope>
    <source>
        <strain evidence="3 4">DSM 44149</strain>
    </source>
</reference>